<evidence type="ECO:0000313" key="5">
    <source>
        <dbReference type="Proteomes" id="UP000572212"/>
    </source>
</evidence>
<keyword evidence="1 4" id="KW-0489">Methyltransferase</keyword>
<evidence type="ECO:0000256" key="2">
    <source>
        <dbReference type="ARBA" id="ARBA00022679"/>
    </source>
</evidence>
<dbReference type="PANTHER" id="PTHR47816">
    <property type="entry name" value="RIBOSOMAL RNA SMALL SUBUNIT METHYLTRANSFERASE C"/>
    <property type="match status" value="1"/>
</dbReference>
<dbReference type="PANTHER" id="PTHR47816:SF4">
    <property type="entry name" value="RIBOSOMAL RNA SMALL SUBUNIT METHYLTRANSFERASE C"/>
    <property type="match status" value="1"/>
</dbReference>
<dbReference type="AlphaFoldDB" id="A0A841RMN7"/>
<name>A0A841RMN7_9BACI</name>
<dbReference type="Gene3D" id="3.40.50.150">
    <property type="entry name" value="Vaccinia Virus protein VP39"/>
    <property type="match status" value="1"/>
</dbReference>
<dbReference type="Pfam" id="PF05175">
    <property type="entry name" value="MTS"/>
    <property type="match status" value="1"/>
</dbReference>
<evidence type="ECO:0000256" key="1">
    <source>
        <dbReference type="ARBA" id="ARBA00022603"/>
    </source>
</evidence>
<accession>A0A841RMN7</accession>
<evidence type="ECO:0000259" key="3">
    <source>
        <dbReference type="Pfam" id="PF05175"/>
    </source>
</evidence>
<dbReference type="Proteomes" id="UP000572212">
    <property type="component" value="Unassembled WGS sequence"/>
</dbReference>
<feature type="domain" description="Methyltransferase small" evidence="3">
    <location>
        <begin position="39"/>
        <end position="207"/>
    </location>
</feature>
<proteinExistence type="predicted"/>
<keyword evidence="2 4" id="KW-0808">Transferase</keyword>
<organism evidence="4 5">
    <name type="scientific">Gracilibacillus halotolerans</name>
    <dbReference type="NCBI Taxonomy" id="74386"/>
    <lineage>
        <taxon>Bacteria</taxon>
        <taxon>Bacillati</taxon>
        <taxon>Bacillota</taxon>
        <taxon>Bacilli</taxon>
        <taxon>Bacillales</taxon>
        <taxon>Bacillaceae</taxon>
        <taxon>Gracilibacillus</taxon>
    </lineage>
</organism>
<dbReference type="InterPro" id="IPR007848">
    <property type="entry name" value="Small_mtfrase_dom"/>
</dbReference>
<dbReference type="CDD" id="cd02440">
    <property type="entry name" value="AdoMet_MTases"/>
    <property type="match status" value="1"/>
</dbReference>
<dbReference type="InterPro" id="IPR029063">
    <property type="entry name" value="SAM-dependent_MTases_sf"/>
</dbReference>
<gene>
    <name evidence="4" type="ORF">GGQ92_001682</name>
</gene>
<keyword evidence="5" id="KW-1185">Reference proteome</keyword>
<dbReference type="EC" id="2.1.1.172" evidence="4"/>
<dbReference type="EMBL" id="JACHON010000006">
    <property type="protein sequence ID" value="MBB6512893.1"/>
    <property type="molecule type" value="Genomic_DNA"/>
</dbReference>
<dbReference type="GO" id="GO:0052914">
    <property type="term" value="F:16S rRNA (guanine(1207)-N(2))-methyltransferase activity"/>
    <property type="evidence" value="ECO:0007669"/>
    <property type="project" value="UniProtKB-EC"/>
</dbReference>
<sequence>MKQRLKKGCEFMSEQYFSSNPNKESKPQHWTFTLRGFPFTFYTDAGVFSKKEVDYGSRVLIETFEAPNVDGGILDIGCGYGPISLALAKSFQEREVVGVDVNRRALALAQKNAAENKISNASFLESDITEAVKESRFASVVTNPPIRAGKKIVHAIFREAKNVLKANGELWVVIQKKQGAPSAKKELESIFDEVETVKKDKGYYILRAKTFDATSSL</sequence>
<dbReference type="InterPro" id="IPR046977">
    <property type="entry name" value="RsmC/RlmG"/>
</dbReference>
<reference evidence="4 5" key="1">
    <citation type="submission" date="2020-08" db="EMBL/GenBank/DDBJ databases">
        <title>Genomic Encyclopedia of Type Strains, Phase IV (KMG-IV): sequencing the most valuable type-strain genomes for metagenomic binning, comparative biology and taxonomic classification.</title>
        <authorList>
            <person name="Goeker M."/>
        </authorList>
    </citation>
    <scope>NUCLEOTIDE SEQUENCE [LARGE SCALE GENOMIC DNA]</scope>
    <source>
        <strain evidence="4 5">DSM 11805</strain>
    </source>
</reference>
<protein>
    <submittedName>
        <fullName evidence="4">16S rRNA (Guanine1207-N2)-methyltransferase</fullName>
        <ecNumber evidence="4">2.1.1.172</ecNumber>
    </submittedName>
</protein>
<dbReference type="SUPFAM" id="SSF53335">
    <property type="entry name" value="S-adenosyl-L-methionine-dependent methyltransferases"/>
    <property type="match status" value="1"/>
</dbReference>
<comment type="caution">
    <text evidence="4">The sequence shown here is derived from an EMBL/GenBank/DDBJ whole genome shotgun (WGS) entry which is preliminary data.</text>
</comment>
<evidence type="ECO:0000313" key="4">
    <source>
        <dbReference type="EMBL" id="MBB6512893.1"/>
    </source>
</evidence>